<evidence type="ECO:0000313" key="1">
    <source>
        <dbReference type="EMBL" id="EMS31295.1"/>
    </source>
</evidence>
<dbReference type="AlphaFoldDB" id="M7X1A5"/>
<dbReference type="EMBL" id="AMZY02000020">
    <property type="protein sequence ID" value="EMS31295.1"/>
    <property type="molecule type" value="Genomic_DNA"/>
</dbReference>
<accession>M7X1A5</accession>
<dbReference type="RefSeq" id="WP_008631213.1">
    <property type="nucleotide sequence ID" value="NZ_AMZY02000020.1"/>
</dbReference>
<protein>
    <recommendedName>
        <fullName evidence="3">Transcription regulator of the Arc/MetJ class</fullName>
    </recommendedName>
</protein>
<dbReference type="eggNOG" id="COG5450">
    <property type="taxonomic scope" value="Bacteria"/>
</dbReference>
<dbReference type="Proteomes" id="UP000010953">
    <property type="component" value="Unassembled WGS sequence"/>
</dbReference>
<dbReference type="STRING" id="1239962.C943_02442"/>
<comment type="caution">
    <text evidence="1">The sequence shown here is derived from an EMBL/GenBank/DDBJ whole genome shotgun (WGS) entry which is preliminary data.</text>
</comment>
<reference evidence="1" key="1">
    <citation type="submission" date="2013-01" db="EMBL/GenBank/DDBJ databases">
        <title>Genome assembly of Mariniradius saccharolyticus AK6.</title>
        <authorList>
            <person name="Vaidya B."/>
            <person name="Khatri I."/>
            <person name="Tanuku N.R.S."/>
            <person name="Subramanian S."/>
            <person name="Pinnaka A."/>
        </authorList>
    </citation>
    <scope>NUCLEOTIDE SEQUENCE [LARGE SCALE GENOMIC DNA]</scope>
    <source>
        <strain evidence="1">AK6</strain>
    </source>
</reference>
<dbReference type="Pfam" id="PF09957">
    <property type="entry name" value="VapB_antitoxin"/>
    <property type="match status" value="1"/>
</dbReference>
<keyword evidence="2" id="KW-1185">Reference proteome</keyword>
<name>M7X1A5_9BACT</name>
<sequence length="64" mass="7237">MKTTIDIDEALMEAAMRASGNKTKKETGEAGLRLLVALEQQARIKSFRGKLIWEGNLEEMRRDS</sequence>
<organism evidence="1 2">
    <name type="scientific">Mariniradius saccharolyticus AK6</name>
    <dbReference type="NCBI Taxonomy" id="1239962"/>
    <lineage>
        <taxon>Bacteria</taxon>
        <taxon>Pseudomonadati</taxon>
        <taxon>Bacteroidota</taxon>
        <taxon>Cytophagia</taxon>
        <taxon>Cytophagales</taxon>
        <taxon>Cyclobacteriaceae</taxon>
        <taxon>Mariniradius</taxon>
    </lineage>
</organism>
<dbReference type="OrthoDB" id="9805830at2"/>
<dbReference type="InParanoid" id="M7X1A5"/>
<gene>
    <name evidence="1" type="ORF">C943_02442</name>
</gene>
<proteinExistence type="predicted"/>
<evidence type="ECO:0000313" key="2">
    <source>
        <dbReference type="Proteomes" id="UP000010953"/>
    </source>
</evidence>
<evidence type="ECO:0008006" key="3">
    <source>
        <dbReference type="Google" id="ProtNLM"/>
    </source>
</evidence>
<dbReference type="InterPro" id="IPR019239">
    <property type="entry name" value="VapB_antitoxin"/>
</dbReference>